<keyword evidence="2 5" id="KW-0812">Transmembrane</keyword>
<evidence type="ECO:0000256" key="1">
    <source>
        <dbReference type="ARBA" id="ARBA00004141"/>
    </source>
</evidence>
<evidence type="ECO:0000313" key="7">
    <source>
        <dbReference type="Proteomes" id="UP000525078"/>
    </source>
</evidence>
<dbReference type="PANTHER" id="PTHR31218">
    <property type="entry name" value="WAT1-RELATED PROTEIN"/>
    <property type="match status" value="1"/>
</dbReference>
<evidence type="ECO:0000256" key="4">
    <source>
        <dbReference type="ARBA" id="ARBA00023136"/>
    </source>
</evidence>
<name>A0A7J6EDR3_CANSA</name>
<dbReference type="GO" id="GO:0022857">
    <property type="term" value="F:transmembrane transporter activity"/>
    <property type="evidence" value="ECO:0007669"/>
    <property type="project" value="InterPro"/>
</dbReference>
<evidence type="ECO:0000256" key="5">
    <source>
        <dbReference type="SAM" id="Phobius"/>
    </source>
</evidence>
<keyword evidence="4 5" id="KW-0472">Membrane</keyword>
<feature type="transmembrane region" description="Helical" evidence="5">
    <location>
        <begin position="68"/>
        <end position="89"/>
    </location>
</feature>
<dbReference type="InterPro" id="IPR030184">
    <property type="entry name" value="WAT1-related"/>
</dbReference>
<sequence length="122" mass="13205">MKCIGALMCVSGALTSGLYKGKSYHMISHHHHNHTSNHSHITYNWPLGTLMLVGGSWRLGWNLQLLTIVYSGALGTAATFCLLTWAISIKGATYLSMFNSLGLIFVFLSEAVIFGVAITAGM</sequence>
<evidence type="ECO:0000313" key="6">
    <source>
        <dbReference type="EMBL" id="KAF4356598.1"/>
    </source>
</evidence>
<protein>
    <submittedName>
        <fullName evidence="6">Uncharacterized protein</fullName>
    </submittedName>
</protein>
<accession>A0A7J6EDR3</accession>
<dbReference type="Proteomes" id="UP000525078">
    <property type="component" value="Unassembled WGS sequence"/>
</dbReference>
<evidence type="ECO:0000256" key="2">
    <source>
        <dbReference type="ARBA" id="ARBA00022692"/>
    </source>
</evidence>
<reference evidence="6 7" key="1">
    <citation type="journal article" date="2020" name="bioRxiv">
        <title>Sequence and annotation of 42 cannabis genomes reveals extensive copy number variation in cannabinoid synthesis and pathogen resistance genes.</title>
        <authorList>
            <person name="Mckernan K.J."/>
            <person name="Helbert Y."/>
            <person name="Kane L.T."/>
            <person name="Ebling H."/>
            <person name="Zhang L."/>
            <person name="Liu B."/>
            <person name="Eaton Z."/>
            <person name="Mclaughlin S."/>
            <person name="Kingan S."/>
            <person name="Baybayan P."/>
            <person name="Concepcion G."/>
            <person name="Jordan M."/>
            <person name="Riva A."/>
            <person name="Barbazuk W."/>
            <person name="Harkins T."/>
        </authorList>
    </citation>
    <scope>NUCLEOTIDE SEQUENCE [LARGE SCALE GENOMIC DNA]</scope>
    <source>
        <strain evidence="7">cv. Jamaican Lion 4</strain>
        <tissue evidence="6">Leaf</tissue>
    </source>
</reference>
<dbReference type="SUPFAM" id="SSF103481">
    <property type="entry name" value="Multidrug resistance efflux transporter EmrE"/>
    <property type="match status" value="1"/>
</dbReference>
<evidence type="ECO:0000256" key="3">
    <source>
        <dbReference type="ARBA" id="ARBA00022989"/>
    </source>
</evidence>
<proteinExistence type="predicted"/>
<keyword evidence="3 5" id="KW-1133">Transmembrane helix</keyword>
<comment type="subcellular location">
    <subcellularLocation>
        <location evidence="1">Membrane</location>
        <topology evidence="1">Multi-pass membrane protein</topology>
    </subcellularLocation>
</comment>
<dbReference type="EMBL" id="JAATIP010000251">
    <property type="protein sequence ID" value="KAF4356598.1"/>
    <property type="molecule type" value="Genomic_DNA"/>
</dbReference>
<feature type="transmembrane region" description="Helical" evidence="5">
    <location>
        <begin position="101"/>
        <end position="120"/>
    </location>
</feature>
<organism evidence="6 7">
    <name type="scientific">Cannabis sativa</name>
    <name type="common">Hemp</name>
    <name type="synonym">Marijuana</name>
    <dbReference type="NCBI Taxonomy" id="3483"/>
    <lineage>
        <taxon>Eukaryota</taxon>
        <taxon>Viridiplantae</taxon>
        <taxon>Streptophyta</taxon>
        <taxon>Embryophyta</taxon>
        <taxon>Tracheophyta</taxon>
        <taxon>Spermatophyta</taxon>
        <taxon>Magnoliopsida</taxon>
        <taxon>eudicotyledons</taxon>
        <taxon>Gunneridae</taxon>
        <taxon>Pentapetalae</taxon>
        <taxon>rosids</taxon>
        <taxon>fabids</taxon>
        <taxon>Rosales</taxon>
        <taxon>Cannabaceae</taxon>
        <taxon>Cannabis</taxon>
    </lineage>
</organism>
<dbReference type="AlphaFoldDB" id="A0A7J6EDR3"/>
<gene>
    <name evidence="6" type="ORF">F8388_006342</name>
</gene>
<dbReference type="InterPro" id="IPR037185">
    <property type="entry name" value="EmrE-like"/>
</dbReference>
<dbReference type="GO" id="GO:0016020">
    <property type="term" value="C:membrane"/>
    <property type="evidence" value="ECO:0007669"/>
    <property type="project" value="InterPro"/>
</dbReference>
<comment type="caution">
    <text evidence="6">The sequence shown here is derived from an EMBL/GenBank/DDBJ whole genome shotgun (WGS) entry which is preliminary data.</text>
</comment>